<protein>
    <submittedName>
        <fullName evidence="1">Uncharacterized protein</fullName>
    </submittedName>
</protein>
<accession>A0A654G953</accession>
<gene>
    <name evidence="1" type="ORF">AN1_LOCUS25071</name>
</gene>
<organism evidence="1 2">
    <name type="scientific">Arabidopsis thaliana</name>
    <name type="common">Mouse-ear cress</name>
    <dbReference type="NCBI Taxonomy" id="3702"/>
    <lineage>
        <taxon>Eukaryota</taxon>
        <taxon>Viridiplantae</taxon>
        <taxon>Streptophyta</taxon>
        <taxon>Embryophyta</taxon>
        <taxon>Tracheophyta</taxon>
        <taxon>Spermatophyta</taxon>
        <taxon>Magnoliopsida</taxon>
        <taxon>eudicotyledons</taxon>
        <taxon>Gunneridae</taxon>
        <taxon>Pentapetalae</taxon>
        <taxon>rosids</taxon>
        <taxon>malvids</taxon>
        <taxon>Brassicales</taxon>
        <taxon>Brassicaceae</taxon>
        <taxon>Camelineae</taxon>
        <taxon>Arabidopsis</taxon>
    </lineage>
</organism>
<name>A0A654G953_ARATH</name>
<dbReference type="SUPFAM" id="SSF53098">
    <property type="entry name" value="Ribonuclease H-like"/>
    <property type="match status" value="1"/>
</dbReference>
<dbReference type="GO" id="GO:0003676">
    <property type="term" value="F:nucleic acid binding"/>
    <property type="evidence" value="ECO:0007669"/>
    <property type="project" value="InterPro"/>
</dbReference>
<sequence length="168" mass="19319">MSSSIVKIGIDSIKTTVTEKERDINRLVKTFLSNKNNRKKIIVQLPDEDEDEGEGEDDNLPLSLFNFLNLPEFTFVGIGINKTMMRLEREFGLTCKNVVEIGPATWNLTNMTTDVKFRISAIVSTRDHQMPYLRTGRNLFSIRTRSSLQPPMHTLLLALGTFCWMFRF</sequence>
<evidence type="ECO:0000313" key="2">
    <source>
        <dbReference type="Proteomes" id="UP000426265"/>
    </source>
</evidence>
<dbReference type="InterPro" id="IPR012337">
    <property type="entry name" value="RNaseH-like_sf"/>
</dbReference>
<dbReference type="InterPro" id="IPR036397">
    <property type="entry name" value="RNaseH_sf"/>
</dbReference>
<dbReference type="Gene3D" id="3.30.420.10">
    <property type="entry name" value="Ribonuclease H-like superfamily/Ribonuclease H"/>
    <property type="match status" value="1"/>
</dbReference>
<reference evidence="1 2" key="1">
    <citation type="submission" date="2019-11" db="EMBL/GenBank/DDBJ databases">
        <authorList>
            <person name="Jiao W.-B."/>
            <person name="Schneeberger K."/>
        </authorList>
    </citation>
    <scope>NUCLEOTIDE SEQUENCE [LARGE SCALE GENOMIC DNA]</scope>
    <source>
        <strain evidence="2">cv. An-1</strain>
    </source>
</reference>
<evidence type="ECO:0000313" key="1">
    <source>
        <dbReference type="EMBL" id="VYS69686.1"/>
    </source>
</evidence>
<proteinExistence type="predicted"/>
<dbReference type="EMBL" id="CACRSJ010000110">
    <property type="protein sequence ID" value="VYS69686.1"/>
    <property type="molecule type" value="Genomic_DNA"/>
</dbReference>
<dbReference type="Proteomes" id="UP000426265">
    <property type="component" value="Unassembled WGS sequence"/>
</dbReference>
<dbReference type="AlphaFoldDB" id="A0A654G953"/>
<dbReference type="ExpressionAtlas" id="A0A654G953">
    <property type="expression patterns" value="baseline and differential"/>
</dbReference>